<accession>A0A8J4QTG8</accession>
<dbReference type="Proteomes" id="UP000737018">
    <property type="component" value="Unassembled WGS sequence"/>
</dbReference>
<evidence type="ECO:0000313" key="2">
    <source>
        <dbReference type="Proteomes" id="UP000737018"/>
    </source>
</evidence>
<protein>
    <submittedName>
        <fullName evidence="1">Uncharacterized protein</fullName>
    </submittedName>
</protein>
<evidence type="ECO:0000313" key="1">
    <source>
        <dbReference type="EMBL" id="KAF3958395.1"/>
    </source>
</evidence>
<keyword evidence="2" id="KW-1185">Reference proteome</keyword>
<dbReference type="OrthoDB" id="10497419at2759"/>
<organism evidence="1 2">
    <name type="scientific">Castanea mollissima</name>
    <name type="common">Chinese chestnut</name>
    <dbReference type="NCBI Taxonomy" id="60419"/>
    <lineage>
        <taxon>Eukaryota</taxon>
        <taxon>Viridiplantae</taxon>
        <taxon>Streptophyta</taxon>
        <taxon>Embryophyta</taxon>
        <taxon>Tracheophyta</taxon>
        <taxon>Spermatophyta</taxon>
        <taxon>Magnoliopsida</taxon>
        <taxon>eudicotyledons</taxon>
        <taxon>Gunneridae</taxon>
        <taxon>Pentapetalae</taxon>
        <taxon>rosids</taxon>
        <taxon>fabids</taxon>
        <taxon>Fagales</taxon>
        <taxon>Fagaceae</taxon>
        <taxon>Castanea</taxon>
    </lineage>
</organism>
<sequence>MVQRRTLQTPRLSQTLMGSLTIAKPDVSTKLVSSPLSVFEFFDMIHHHKLLGKNCFSPLSELGSDSKGDDMLLLDWVNSTGSSKDEDGRNALDVVPLAKWDPYKGLELVSEEVALDVFFFVEDDLEPSVWVNRMIKGFGKFEGFPIDLCEKQCIAFFQKLEKVWEKQTIAGSLRRTASSTKNED</sequence>
<dbReference type="AlphaFoldDB" id="A0A8J4QTG8"/>
<gene>
    <name evidence="1" type="ORF">CMV_016695</name>
</gene>
<comment type="caution">
    <text evidence="1">The sequence shown here is derived from an EMBL/GenBank/DDBJ whole genome shotgun (WGS) entry which is preliminary data.</text>
</comment>
<dbReference type="EMBL" id="JRKL02002571">
    <property type="protein sequence ID" value="KAF3958395.1"/>
    <property type="molecule type" value="Genomic_DNA"/>
</dbReference>
<reference evidence="1" key="1">
    <citation type="submission" date="2020-03" db="EMBL/GenBank/DDBJ databases">
        <title>Castanea mollissima Vanexum genome sequencing.</title>
        <authorList>
            <person name="Staton M."/>
        </authorList>
    </citation>
    <scope>NUCLEOTIDE SEQUENCE</scope>
    <source>
        <tissue evidence="1">Leaf</tissue>
    </source>
</reference>
<name>A0A8J4QTG8_9ROSI</name>
<proteinExistence type="predicted"/>